<accession>A0A0F9CLA1</accession>
<protein>
    <submittedName>
        <fullName evidence="1">Uncharacterized protein</fullName>
    </submittedName>
</protein>
<dbReference type="AlphaFoldDB" id="A0A0F9CLA1"/>
<sequence>MNHLHTLRTAIENQYVNCPTGAGDSFGEILCWEIHSNGMTFAWLAEKWG</sequence>
<reference evidence="1" key="1">
    <citation type="journal article" date="2015" name="Nature">
        <title>Complex archaea that bridge the gap between prokaryotes and eukaryotes.</title>
        <authorList>
            <person name="Spang A."/>
            <person name="Saw J.H."/>
            <person name="Jorgensen S.L."/>
            <person name="Zaremba-Niedzwiedzka K."/>
            <person name="Martijn J."/>
            <person name="Lind A.E."/>
            <person name="van Eijk R."/>
            <person name="Schleper C."/>
            <person name="Guy L."/>
            <person name="Ettema T.J."/>
        </authorList>
    </citation>
    <scope>NUCLEOTIDE SEQUENCE</scope>
</reference>
<feature type="non-terminal residue" evidence="1">
    <location>
        <position position="49"/>
    </location>
</feature>
<dbReference type="EMBL" id="LAZR01046072">
    <property type="protein sequence ID" value="KKK97391.1"/>
    <property type="molecule type" value="Genomic_DNA"/>
</dbReference>
<comment type="caution">
    <text evidence="1">The sequence shown here is derived from an EMBL/GenBank/DDBJ whole genome shotgun (WGS) entry which is preliminary data.</text>
</comment>
<gene>
    <name evidence="1" type="ORF">LCGC14_2653240</name>
</gene>
<proteinExistence type="predicted"/>
<evidence type="ECO:0000313" key="1">
    <source>
        <dbReference type="EMBL" id="KKK97391.1"/>
    </source>
</evidence>
<organism evidence="1">
    <name type="scientific">marine sediment metagenome</name>
    <dbReference type="NCBI Taxonomy" id="412755"/>
    <lineage>
        <taxon>unclassified sequences</taxon>
        <taxon>metagenomes</taxon>
        <taxon>ecological metagenomes</taxon>
    </lineage>
</organism>
<name>A0A0F9CLA1_9ZZZZ</name>